<evidence type="ECO:0000313" key="1">
    <source>
        <dbReference type="EMBL" id="PNR57604.1"/>
    </source>
</evidence>
<dbReference type="EMBL" id="ABEU02000003">
    <property type="protein sequence ID" value="PNR57604.1"/>
    <property type="molecule type" value="Genomic_DNA"/>
</dbReference>
<reference evidence="2" key="3">
    <citation type="submission" date="2020-12" db="UniProtKB">
        <authorList>
            <consortium name="EnsemblPlants"/>
        </authorList>
    </citation>
    <scope>IDENTIFICATION</scope>
</reference>
<evidence type="ECO:0000313" key="2">
    <source>
        <dbReference type="EnsemblPlants" id="Pp3c3_18100V3.1"/>
    </source>
</evidence>
<protein>
    <submittedName>
        <fullName evidence="1 2">Uncharacterized protein</fullName>
    </submittedName>
</protein>
<dbReference type="Gramene" id="Pp3c3_18100V3.2">
    <property type="protein sequence ID" value="Pp3c3_18100V3.2"/>
    <property type="gene ID" value="Pp3c3_18100"/>
</dbReference>
<name>A0A2K1KUY9_PHYPA</name>
<keyword evidence="3" id="KW-1185">Reference proteome</keyword>
<dbReference type="Gramene" id="Pp3c3_18100V3.1">
    <property type="protein sequence ID" value="Pp3c3_18100V3.1"/>
    <property type="gene ID" value="Pp3c3_18100"/>
</dbReference>
<evidence type="ECO:0000313" key="3">
    <source>
        <dbReference type="Proteomes" id="UP000006727"/>
    </source>
</evidence>
<gene>
    <name evidence="1" type="ORF">PHYPA_004598</name>
</gene>
<dbReference type="Proteomes" id="UP000006727">
    <property type="component" value="Chromosome 3"/>
</dbReference>
<reference evidence="1 3" key="2">
    <citation type="journal article" date="2018" name="Plant J.">
        <title>The Physcomitrella patens chromosome-scale assembly reveals moss genome structure and evolution.</title>
        <authorList>
            <person name="Lang D."/>
            <person name="Ullrich K.K."/>
            <person name="Murat F."/>
            <person name="Fuchs J."/>
            <person name="Jenkins J."/>
            <person name="Haas F.B."/>
            <person name="Piednoel M."/>
            <person name="Gundlach H."/>
            <person name="Van Bel M."/>
            <person name="Meyberg R."/>
            <person name="Vives C."/>
            <person name="Morata J."/>
            <person name="Symeonidi A."/>
            <person name="Hiss M."/>
            <person name="Muchero W."/>
            <person name="Kamisugi Y."/>
            <person name="Saleh O."/>
            <person name="Blanc G."/>
            <person name="Decker E.L."/>
            <person name="van Gessel N."/>
            <person name="Grimwood J."/>
            <person name="Hayes R.D."/>
            <person name="Graham S.W."/>
            <person name="Gunter L.E."/>
            <person name="McDaniel S.F."/>
            <person name="Hoernstein S.N.W."/>
            <person name="Larsson A."/>
            <person name="Li F.W."/>
            <person name="Perroud P.F."/>
            <person name="Phillips J."/>
            <person name="Ranjan P."/>
            <person name="Rokshar D.S."/>
            <person name="Rothfels C.J."/>
            <person name="Schneider L."/>
            <person name="Shu S."/>
            <person name="Stevenson D.W."/>
            <person name="Thummler F."/>
            <person name="Tillich M."/>
            <person name="Villarreal Aguilar J.C."/>
            <person name="Widiez T."/>
            <person name="Wong G.K."/>
            <person name="Wymore A."/>
            <person name="Zhang Y."/>
            <person name="Zimmer A.D."/>
            <person name="Quatrano R.S."/>
            <person name="Mayer K.F.X."/>
            <person name="Goodstein D."/>
            <person name="Casacuberta J.M."/>
            <person name="Vandepoele K."/>
            <person name="Reski R."/>
            <person name="Cuming A.C."/>
            <person name="Tuskan G.A."/>
            <person name="Maumus F."/>
            <person name="Salse J."/>
            <person name="Schmutz J."/>
            <person name="Rensing S.A."/>
        </authorList>
    </citation>
    <scope>NUCLEOTIDE SEQUENCE [LARGE SCALE GENOMIC DNA]</scope>
    <source>
        <strain evidence="2 3">cv. Gransden 2004</strain>
    </source>
</reference>
<organism evidence="1">
    <name type="scientific">Physcomitrium patens</name>
    <name type="common">Spreading-leaved earth moss</name>
    <name type="synonym">Physcomitrella patens</name>
    <dbReference type="NCBI Taxonomy" id="3218"/>
    <lineage>
        <taxon>Eukaryota</taxon>
        <taxon>Viridiplantae</taxon>
        <taxon>Streptophyta</taxon>
        <taxon>Embryophyta</taxon>
        <taxon>Bryophyta</taxon>
        <taxon>Bryophytina</taxon>
        <taxon>Bryopsida</taxon>
        <taxon>Funariidae</taxon>
        <taxon>Funariales</taxon>
        <taxon>Funariaceae</taxon>
        <taxon>Physcomitrium</taxon>
    </lineage>
</organism>
<proteinExistence type="predicted"/>
<sequence length="42" mass="4747">MMASWTERGVRGWVGESQCVLYEKQRGRFRAASDLEALALTS</sequence>
<dbReference type="AlphaFoldDB" id="A0A2K1KUY9"/>
<accession>A0A2K1KUY9</accession>
<reference evidence="1 3" key="1">
    <citation type="journal article" date="2008" name="Science">
        <title>The Physcomitrella genome reveals evolutionary insights into the conquest of land by plants.</title>
        <authorList>
            <person name="Rensing S."/>
            <person name="Lang D."/>
            <person name="Zimmer A."/>
            <person name="Terry A."/>
            <person name="Salamov A."/>
            <person name="Shapiro H."/>
            <person name="Nishiyama T."/>
            <person name="Perroud P.-F."/>
            <person name="Lindquist E."/>
            <person name="Kamisugi Y."/>
            <person name="Tanahashi T."/>
            <person name="Sakakibara K."/>
            <person name="Fujita T."/>
            <person name="Oishi K."/>
            <person name="Shin-I T."/>
            <person name="Kuroki Y."/>
            <person name="Toyoda A."/>
            <person name="Suzuki Y."/>
            <person name="Hashimoto A."/>
            <person name="Yamaguchi K."/>
            <person name="Sugano A."/>
            <person name="Kohara Y."/>
            <person name="Fujiyama A."/>
            <person name="Anterola A."/>
            <person name="Aoki S."/>
            <person name="Ashton N."/>
            <person name="Barbazuk W.B."/>
            <person name="Barker E."/>
            <person name="Bennetzen J."/>
            <person name="Bezanilla M."/>
            <person name="Blankenship R."/>
            <person name="Cho S.H."/>
            <person name="Dutcher S."/>
            <person name="Estelle M."/>
            <person name="Fawcett J.A."/>
            <person name="Gundlach H."/>
            <person name="Hanada K."/>
            <person name="Heyl A."/>
            <person name="Hicks K.A."/>
            <person name="Hugh J."/>
            <person name="Lohr M."/>
            <person name="Mayer K."/>
            <person name="Melkozernov A."/>
            <person name="Murata T."/>
            <person name="Nelson D."/>
            <person name="Pils B."/>
            <person name="Prigge M."/>
            <person name="Reiss B."/>
            <person name="Renner T."/>
            <person name="Rombauts S."/>
            <person name="Rushton P."/>
            <person name="Sanderfoot A."/>
            <person name="Schween G."/>
            <person name="Shiu S.-H."/>
            <person name="Stueber K."/>
            <person name="Theodoulou F.L."/>
            <person name="Tu H."/>
            <person name="Van de Peer Y."/>
            <person name="Verrier P.J."/>
            <person name="Waters E."/>
            <person name="Wood A."/>
            <person name="Yang L."/>
            <person name="Cove D."/>
            <person name="Cuming A."/>
            <person name="Hasebe M."/>
            <person name="Lucas S."/>
            <person name="Mishler D.B."/>
            <person name="Reski R."/>
            <person name="Grigoriev I."/>
            <person name="Quatrano R.S."/>
            <person name="Boore J.L."/>
        </authorList>
    </citation>
    <scope>NUCLEOTIDE SEQUENCE [LARGE SCALE GENOMIC DNA]</scope>
    <source>
        <strain evidence="2 3">cv. Gransden 2004</strain>
    </source>
</reference>
<dbReference type="PaxDb" id="3218-PP1S315_56V6.1"/>
<dbReference type="EnsemblPlants" id="Pp3c3_18100V3.1">
    <property type="protein sequence ID" value="Pp3c3_18100V3.1"/>
    <property type="gene ID" value="Pp3c3_18100"/>
</dbReference>
<dbReference type="InParanoid" id="A0A2K1KUY9"/>
<dbReference type="EnsemblPlants" id="Pp3c3_18100V3.2">
    <property type="protein sequence ID" value="Pp3c3_18100V3.2"/>
    <property type="gene ID" value="Pp3c3_18100"/>
</dbReference>